<accession>A0A1V1PIB7</accession>
<dbReference type="Proteomes" id="UP000189670">
    <property type="component" value="Unassembled WGS sequence"/>
</dbReference>
<evidence type="ECO:0000259" key="2">
    <source>
        <dbReference type="PROSITE" id="PS50110"/>
    </source>
</evidence>
<gene>
    <name evidence="3" type="primary">cheY</name>
    <name evidence="3" type="ORF">OMM_06332</name>
</gene>
<dbReference type="PANTHER" id="PTHR43228">
    <property type="entry name" value="TWO-COMPONENT RESPONSE REGULATOR"/>
    <property type="match status" value="1"/>
</dbReference>
<feature type="modified residue" description="4-aspartylphosphate" evidence="1">
    <location>
        <position position="60"/>
    </location>
</feature>
<proteinExistence type="predicted"/>
<protein>
    <submittedName>
        <fullName evidence="3">Chemotaxis protein cheY</fullName>
    </submittedName>
</protein>
<feature type="domain" description="Response regulatory" evidence="2">
    <location>
        <begin position="10"/>
        <end position="127"/>
    </location>
</feature>
<dbReference type="InterPro" id="IPR001789">
    <property type="entry name" value="Sig_transdc_resp-reg_receiver"/>
</dbReference>
<dbReference type="InterPro" id="IPR011006">
    <property type="entry name" value="CheY-like_superfamily"/>
</dbReference>
<dbReference type="EMBL" id="ATBP01000007">
    <property type="protein sequence ID" value="ETR74435.1"/>
    <property type="molecule type" value="Genomic_DNA"/>
</dbReference>
<dbReference type="SUPFAM" id="SSF52172">
    <property type="entry name" value="CheY-like"/>
    <property type="match status" value="1"/>
</dbReference>
<dbReference type="SMART" id="SM00448">
    <property type="entry name" value="REC"/>
    <property type="match status" value="1"/>
</dbReference>
<name>A0A1V1PIB7_9BACT</name>
<evidence type="ECO:0000313" key="3">
    <source>
        <dbReference type="EMBL" id="ETR74435.1"/>
    </source>
</evidence>
<dbReference type="PANTHER" id="PTHR43228:SF1">
    <property type="entry name" value="TWO-COMPONENT RESPONSE REGULATOR ARR22"/>
    <property type="match status" value="1"/>
</dbReference>
<sequence>MEVTMDLEKSILIVDDFEFARRICKNALKEIGMTNVTEASSGIEAMDALSKQTHDLILTDYNMPSMNGIEMVRKIKANEAIKDIPIIMITSDCTKSVLLEATEAGVQGFLNKPFTKEELSEKIERVLS</sequence>
<comment type="caution">
    <text evidence="3">The sequence shown here is derived from an EMBL/GenBank/DDBJ whole genome shotgun (WGS) entry which is preliminary data.</text>
</comment>
<reference evidence="4" key="1">
    <citation type="submission" date="2012-11" db="EMBL/GenBank/DDBJ databases">
        <authorList>
            <person name="Lucero-Rivera Y.E."/>
            <person name="Tovar-Ramirez D."/>
        </authorList>
    </citation>
    <scope>NUCLEOTIDE SEQUENCE [LARGE SCALE GENOMIC DNA]</scope>
    <source>
        <strain evidence="4">Araruama</strain>
    </source>
</reference>
<evidence type="ECO:0000256" key="1">
    <source>
        <dbReference type="PROSITE-ProRule" id="PRU00169"/>
    </source>
</evidence>
<keyword evidence="1" id="KW-0597">Phosphoprotein</keyword>
<dbReference type="GO" id="GO:0000160">
    <property type="term" value="P:phosphorelay signal transduction system"/>
    <property type="evidence" value="ECO:0007669"/>
    <property type="project" value="InterPro"/>
</dbReference>
<dbReference type="Pfam" id="PF00072">
    <property type="entry name" value="Response_reg"/>
    <property type="match status" value="1"/>
</dbReference>
<dbReference type="InterPro" id="IPR052048">
    <property type="entry name" value="ST_Response_Regulator"/>
</dbReference>
<dbReference type="Gene3D" id="3.40.50.2300">
    <property type="match status" value="1"/>
</dbReference>
<dbReference type="PROSITE" id="PS50110">
    <property type="entry name" value="RESPONSE_REGULATORY"/>
    <property type="match status" value="1"/>
</dbReference>
<evidence type="ECO:0000313" key="4">
    <source>
        <dbReference type="Proteomes" id="UP000189670"/>
    </source>
</evidence>
<dbReference type="AlphaFoldDB" id="A0A1V1PIB7"/>
<organism evidence="3 4">
    <name type="scientific">Candidatus Magnetoglobus multicellularis str. Araruama</name>
    <dbReference type="NCBI Taxonomy" id="890399"/>
    <lineage>
        <taxon>Bacteria</taxon>
        <taxon>Pseudomonadati</taxon>
        <taxon>Thermodesulfobacteriota</taxon>
        <taxon>Desulfobacteria</taxon>
        <taxon>Desulfobacterales</taxon>
        <taxon>Desulfobacteraceae</taxon>
        <taxon>Candidatus Magnetoglobus</taxon>
    </lineage>
</organism>